<sequence>MIEDPLPDPRLPAIEGGWALRTFDLGNVLHDGGPEGDGGAGSSIRLWVPADPDRLLDDEAVQERNRANDSMPYWAWLWDSAPTMGHALRQRKIRGRVLEVGAGLGFNGIVAATQTGEALELTLSDHDPLSLAALRANADLNQLRTARVWDLDWNRLEMAPPESFDVILGCDVIYEAQGHRALLATCRRFLGDEGRVFLADPGRSRVPELVGRAQDEGWHVTIEDADGLEAEPEVGAFRVIVLTRGAARDRSEP</sequence>
<dbReference type="InterPro" id="IPR019410">
    <property type="entry name" value="Methyltransf_16"/>
</dbReference>
<dbReference type="Gene3D" id="3.40.50.150">
    <property type="entry name" value="Vaccinia Virus protein VP39"/>
    <property type="match status" value="1"/>
</dbReference>
<dbReference type="PANTHER" id="PTHR14614">
    <property type="entry name" value="HEPATOCELLULAR CARCINOMA-ASSOCIATED ANTIGEN"/>
    <property type="match status" value="1"/>
</dbReference>
<reference evidence="1 2" key="1">
    <citation type="submission" date="2019-02" db="EMBL/GenBank/DDBJ databases">
        <title>Deep-cultivation of Planctomycetes and their phenomic and genomic characterization uncovers novel biology.</title>
        <authorList>
            <person name="Wiegand S."/>
            <person name="Jogler M."/>
            <person name="Boedeker C."/>
            <person name="Pinto D."/>
            <person name="Vollmers J."/>
            <person name="Rivas-Marin E."/>
            <person name="Kohn T."/>
            <person name="Peeters S.H."/>
            <person name="Heuer A."/>
            <person name="Rast P."/>
            <person name="Oberbeckmann S."/>
            <person name="Bunk B."/>
            <person name="Jeske O."/>
            <person name="Meyerdierks A."/>
            <person name="Storesund J.E."/>
            <person name="Kallscheuer N."/>
            <person name="Luecker S."/>
            <person name="Lage O.M."/>
            <person name="Pohl T."/>
            <person name="Merkel B.J."/>
            <person name="Hornburger P."/>
            <person name="Mueller R.-W."/>
            <person name="Bruemmer F."/>
            <person name="Labrenz M."/>
            <person name="Spormann A.M."/>
            <person name="Op den Camp H."/>
            <person name="Overmann J."/>
            <person name="Amann R."/>
            <person name="Jetten M.S.M."/>
            <person name="Mascher T."/>
            <person name="Medema M.H."/>
            <person name="Devos D.P."/>
            <person name="Kaster A.-K."/>
            <person name="Ovreas L."/>
            <person name="Rohde M."/>
            <person name="Galperin M.Y."/>
            <person name="Jogler C."/>
        </authorList>
    </citation>
    <scope>NUCLEOTIDE SEQUENCE [LARGE SCALE GENOMIC DNA]</scope>
    <source>
        <strain evidence="1 2">Poly30</strain>
    </source>
</reference>
<dbReference type="PANTHER" id="PTHR14614:SF132">
    <property type="entry name" value="PROTEIN-LYSINE METHYLTRANSFERASE C42C1.13"/>
    <property type="match status" value="1"/>
</dbReference>
<dbReference type="EMBL" id="CP036434">
    <property type="protein sequence ID" value="QDV09980.1"/>
    <property type="molecule type" value="Genomic_DNA"/>
</dbReference>
<keyword evidence="1" id="KW-0808">Transferase</keyword>
<accession>A0A518F0W6</accession>
<dbReference type="SUPFAM" id="SSF53335">
    <property type="entry name" value="S-adenosyl-L-methionine-dependent methyltransferases"/>
    <property type="match status" value="1"/>
</dbReference>
<dbReference type="RefSeq" id="WP_145205346.1">
    <property type="nucleotide sequence ID" value="NZ_CP036434.1"/>
</dbReference>
<dbReference type="OrthoDB" id="264333at2"/>
<keyword evidence="1" id="KW-0489">Methyltransferase</keyword>
<keyword evidence="2" id="KW-1185">Reference proteome</keyword>
<organism evidence="1 2">
    <name type="scientific">Saltatorellus ferox</name>
    <dbReference type="NCBI Taxonomy" id="2528018"/>
    <lineage>
        <taxon>Bacteria</taxon>
        <taxon>Pseudomonadati</taxon>
        <taxon>Planctomycetota</taxon>
        <taxon>Planctomycetia</taxon>
        <taxon>Planctomycetia incertae sedis</taxon>
        <taxon>Saltatorellus</taxon>
    </lineage>
</organism>
<gene>
    <name evidence="1" type="ORF">Poly30_55410</name>
</gene>
<proteinExistence type="predicted"/>
<dbReference type="CDD" id="cd02440">
    <property type="entry name" value="AdoMet_MTases"/>
    <property type="match status" value="1"/>
</dbReference>
<dbReference type="Proteomes" id="UP000320390">
    <property type="component" value="Chromosome"/>
</dbReference>
<evidence type="ECO:0000313" key="1">
    <source>
        <dbReference type="EMBL" id="QDV09980.1"/>
    </source>
</evidence>
<dbReference type="GO" id="GO:0032259">
    <property type="term" value="P:methylation"/>
    <property type="evidence" value="ECO:0007669"/>
    <property type="project" value="UniProtKB-KW"/>
</dbReference>
<dbReference type="GO" id="GO:0008168">
    <property type="term" value="F:methyltransferase activity"/>
    <property type="evidence" value="ECO:0007669"/>
    <property type="project" value="UniProtKB-KW"/>
</dbReference>
<protein>
    <submittedName>
        <fullName evidence="1">Methyltransferase</fullName>
    </submittedName>
</protein>
<name>A0A518F0W6_9BACT</name>
<dbReference type="Pfam" id="PF10294">
    <property type="entry name" value="Methyltransf_16"/>
    <property type="match status" value="1"/>
</dbReference>
<dbReference type="AlphaFoldDB" id="A0A518F0W6"/>
<dbReference type="InterPro" id="IPR029063">
    <property type="entry name" value="SAM-dependent_MTases_sf"/>
</dbReference>
<evidence type="ECO:0000313" key="2">
    <source>
        <dbReference type="Proteomes" id="UP000320390"/>
    </source>
</evidence>